<evidence type="ECO:0000313" key="2">
    <source>
        <dbReference type="Proteomes" id="UP001489719"/>
    </source>
</evidence>
<accession>A0ACC3TF34</accession>
<keyword evidence="2" id="KW-1185">Reference proteome</keyword>
<dbReference type="EMBL" id="MU970163">
    <property type="protein sequence ID" value="KAK9319774.1"/>
    <property type="molecule type" value="Genomic_DNA"/>
</dbReference>
<evidence type="ECO:0000313" key="1">
    <source>
        <dbReference type="EMBL" id="KAK9319774.1"/>
    </source>
</evidence>
<organism evidence="1 2">
    <name type="scientific">Lipomyces orientalis</name>
    <dbReference type="NCBI Taxonomy" id="1233043"/>
    <lineage>
        <taxon>Eukaryota</taxon>
        <taxon>Fungi</taxon>
        <taxon>Dikarya</taxon>
        <taxon>Ascomycota</taxon>
        <taxon>Saccharomycotina</taxon>
        <taxon>Lipomycetes</taxon>
        <taxon>Lipomycetales</taxon>
        <taxon>Lipomycetaceae</taxon>
        <taxon>Lipomyces</taxon>
    </lineage>
</organism>
<name>A0ACC3TF34_9ASCO</name>
<dbReference type="Proteomes" id="UP001489719">
    <property type="component" value="Unassembled WGS sequence"/>
</dbReference>
<comment type="caution">
    <text evidence="1">The sequence shown here is derived from an EMBL/GenBank/DDBJ whole genome shotgun (WGS) entry which is preliminary data.</text>
</comment>
<reference evidence="2" key="1">
    <citation type="journal article" date="2024" name="Front. Bioeng. Biotechnol.">
        <title>Genome-scale model development and genomic sequencing of the oleaginous clade Lipomyces.</title>
        <authorList>
            <person name="Czajka J.J."/>
            <person name="Han Y."/>
            <person name="Kim J."/>
            <person name="Mondo S.J."/>
            <person name="Hofstad B.A."/>
            <person name="Robles A."/>
            <person name="Haridas S."/>
            <person name="Riley R."/>
            <person name="LaButti K."/>
            <person name="Pangilinan J."/>
            <person name="Andreopoulos W."/>
            <person name="Lipzen A."/>
            <person name="Yan J."/>
            <person name="Wang M."/>
            <person name="Ng V."/>
            <person name="Grigoriev I.V."/>
            <person name="Spatafora J.W."/>
            <person name="Magnuson J.K."/>
            <person name="Baker S.E."/>
            <person name="Pomraning K.R."/>
        </authorList>
    </citation>
    <scope>NUCLEOTIDE SEQUENCE [LARGE SCALE GENOMIC DNA]</scope>
    <source>
        <strain evidence="2">CBS 10300</strain>
    </source>
</reference>
<proteinExistence type="predicted"/>
<sequence>MPRVYPIQAGALESSIPKATRVVSCSECHRRKQRCDRESPCNQCVIRKVEYLCHYENNYRRIRPYYHSSHSSIANYSVAMAQLPQPISHNSVPMSSFQSADSQLLPYQQHIASLYNLSSDSVSPFYPAATAGIPTQQSVPSRGPCSVFGTTDAAAQILAFARHNTQPPTTSEQSRQSLLSYSSGAASDPSIVSPPSEGEDGDYESTSRTSDDDGDDPVALVEILGYFPTAPSSVAHDLREITVGIAELPSTVASDDSPAKSDPRPSELPRNKWPAVSRLLRTMPARPYADLLIRIFYQEANFYHVLNELKFLEDVNAWWALDERRSWAAVETACLMFRVFSIALYFIPSENIETIKHIDGSVTNLAKDYHAVAVELADLLPDSCGKVIERVLQAAWYKYDLRMKDSWYCIGQAIRMAQEINLHVEAPNEAPSFERENRRRIWWLTYYWDRCMAIVHSRPFMITDDVCNIPMPLDLPDDCCYPTVRPGPQLTPYTMRLTCFHLYKLISSIYADPQGVLVNLMSFIAMLPPYLRPENPDMSLDEEYPFLASHRSLLAATIYMVGCAIYRRDVNIPGLDFCLRLLRVCADQLKTLKKHQYRLFMLVYWNLEPSVLICRDIIRETRRQGDLVQRRAMKFSDYEDVSETLGDDAGQGRLKAWTYLEIAEDAVARLRVFGRNSKLAWNASKLLKQIVAKARRELKALEDLRLIVDSAGYGSPGSRNEATGISEDSITGQYYSEQQHQDQRDNGESQNGETLRTFNTRSHAPRIDGGVRNSLQSLPYAIENSGQSYYNAAAIVPPPTPATTTYLGQAGVGEPDFFLDIFQVPDESRHDLSSLLNSGSL</sequence>
<gene>
    <name evidence="1" type="ORF">V1517DRAFT_331459</name>
</gene>
<protein>
    <submittedName>
        <fullName evidence="1">Fungal-specific transcription factor domain-containing protein</fullName>
    </submittedName>
</protein>